<dbReference type="EMBL" id="KB445811">
    <property type="protein sequence ID" value="EMD32475.1"/>
    <property type="molecule type" value="Genomic_DNA"/>
</dbReference>
<evidence type="ECO:0000313" key="1">
    <source>
        <dbReference type="EMBL" id="EMD32475.1"/>
    </source>
</evidence>
<sequence length="155" mass="16878">MSSIKQLLNLNGALSAGAISTRCARHRSCGLWNLDTVRPIFVSHLVYTYTGTNYDNFMALVTEYWHIIPSSVGRYISCDFLLEEQAKSTHARTLNIPVNMPTLLFNALLATLNARHELRAEMAGDGGIISIPISAIATKPSTVTVGANSGSEERP</sequence>
<dbReference type="AlphaFoldDB" id="M2QK44"/>
<dbReference type="HOGENOM" id="CLU_1695265_0_0_1"/>
<protein>
    <submittedName>
        <fullName evidence="1">Uncharacterized protein</fullName>
    </submittedName>
</protein>
<name>M2QK44_CERS8</name>
<dbReference type="Proteomes" id="UP000016930">
    <property type="component" value="Unassembled WGS sequence"/>
</dbReference>
<gene>
    <name evidence="1" type="ORF">CERSUDRAFT_77478</name>
</gene>
<accession>M2QK44</accession>
<reference evidence="1 2" key="1">
    <citation type="journal article" date="2012" name="Proc. Natl. Acad. Sci. U.S.A.">
        <title>Comparative genomics of Ceriporiopsis subvermispora and Phanerochaete chrysosporium provide insight into selective ligninolysis.</title>
        <authorList>
            <person name="Fernandez-Fueyo E."/>
            <person name="Ruiz-Duenas F.J."/>
            <person name="Ferreira P."/>
            <person name="Floudas D."/>
            <person name="Hibbett D.S."/>
            <person name="Canessa P."/>
            <person name="Larrondo L.F."/>
            <person name="James T.Y."/>
            <person name="Seelenfreund D."/>
            <person name="Lobos S."/>
            <person name="Polanco R."/>
            <person name="Tello M."/>
            <person name="Honda Y."/>
            <person name="Watanabe T."/>
            <person name="Watanabe T."/>
            <person name="Ryu J.S."/>
            <person name="Kubicek C.P."/>
            <person name="Schmoll M."/>
            <person name="Gaskell J."/>
            <person name="Hammel K.E."/>
            <person name="St John F.J."/>
            <person name="Vanden Wymelenberg A."/>
            <person name="Sabat G."/>
            <person name="Splinter BonDurant S."/>
            <person name="Syed K."/>
            <person name="Yadav J.S."/>
            <person name="Doddapaneni H."/>
            <person name="Subramanian V."/>
            <person name="Lavin J.L."/>
            <person name="Oguiza J.A."/>
            <person name="Perez G."/>
            <person name="Pisabarro A.G."/>
            <person name="Ramirez L."/>
            <person name="Santoyo F."/>
            <person name="Master E."/>
            <person name="Coutinho P.M."/>
            <person name="Henrissat B."/>
            <person name="Lombard V."/>
            <person name="Magnuson J.K."/>
            <person name="Kuees U."/>
            <person name="Hori C."/>
            <person name="Igarashi K."/>
            <person name="Samejima M."/>
            <person name="Held B.W."/>
            <person name="Barry K.W."/>
            <person name="LaButti K.M."/>
            <person name="Lapidus A."/>
            <person name="Lindquist E.A."/>
            <person name="Lucas S.M."/>
            <person name="Riley R."/>
            <person name="Salamov A.A."/>
            <person name="Hoffmeister D."/>
            <person name="Schwenk D."/>
            <person name="Hadar Y."/>
            <person name="Yarden O."/>
            <person name="de Vries R.P."/>
            <person name="Wiebenga A."/>
            <person name="Stenlid J."/>
            <person name="Eastwood D."/>
            <person name="Grigoriev I.V."/>
            <person name="Berka R.M."/>
            <person name="Blanchette R.A."/>
            <person name="Kersten P."/>
            <person name="Martinez A.T."/>
            <person name="Vicuna R."/>
            <person name="Cullen D."/>
        </authorList>
    </citation>
    <scope>NUCLEOTIDE SEQUENCE [LARGE SCALE GENOMIC DNA]</scope>
    <source>
        <strain evidence="1 2">B</strain>
    </source>
</reference>
<organism evidence="1 2">
    <name type="scientific">Ceriporiopsis subvermispora (strain B)</name>
    <name type="common">White-rot fungus</name>
    <name type="synonym">Gelatoporia subvermispora</name>
    <dbReference type="NCBI Taxonomy" id="914234"/>
    <lineage>
        <taxon>Eukaryota</taxon>
        <taxon>Fungi</taxon>
        <taxon>Dikarya</taxon>
        <taxon>Basidiomycota</taxon>
        <taxon>Agaricomycotina</taxon>
        <taxon>Agaricomycetes</taxon>
        <taxon>Polyporales</taxon>
        <taxon>Gelatoporiaceae</taxon>
        <taxon>Gelatoporia</taxon>
    </lineage>
</organism>
<evidence type="ECO:0000313" key="2">
    <source>
        <dbReference type="Proteomes" id="UP000016930"/>
    </source>
</evidence>
<proteinExistence type="predicted"/>
<keyword evidence="2" id="KW-1185">Reference proteome</keyword>